<accession>A0ABS3UUI3</accession>
<sequence length="78" mass="8615">MRTHHRWLVTARAEALFASTVPTGMLLSRAQLDATVATTVRRHGGVRQCAAAMATEFGDHPEAAVHRMRWALRAAAHR</sequence>
<gene>
    <name evidence="1" type="ORF">J5X75_32565</name>
</gene>
<evidence type="ECO:0000313" key="2">
    <source>
        <dbReference type="Proteomes" id="UP000679690"/>
    </source>
</evidence>
<keyword evidence="2" id="KW-1185">Reference proteome</keyword>
<proteinExistence type="predicted"/>
<protein>
    <submittedName>
        <fullName evidence="1">Uncharacterized protein</fullName>
    </submittedName>
</protein>
<organism evidence="1 2">
    <name type="scientific">Actinoplanes flavus</name>
    <dbReference type="NCBI Taxonomy" id="2820290"/>
    <lineage>
        <taxon>Bacteria</taxon>
        <taxon>Bacillati</taxon>
        <taxon>Actinomycetota</taxon>
        <taxon>Actinomycetes</taxon>
        <taxon>Micromonosporales</taxon>
        <taxon>Micromonosporaceae</taxon>
        <taxon>Actinoplanes</taxon>
    </lineage>
</organism>
<dbReference type="EMBL" id="JAGFNS010000027">
    <property type="protein sequence ID" value="MBO3742250.1"/>
    <property type="molecule type" value="Genomic_DNA"/>
</dbReference>
<comment type="caution">
    <text evidence="1">The sequence shown here is derived from an EMBL/GenBank/DDBJ whole genome shotgun (WGS) entry which is preliminary data.</text>
</comment>
<evidence type="ECO:0000313" key="1">
    <source>
        <dbReference type="EMBL" id="MBO3742250.1"/>
    </source>
</evidence>
<dbReference type="RefSeq" id="WP_208471455.1">
    <property type="nucleotide sequence ID" value="NZ_JAGFNS010000027.1"/>
</dbReference>
<name>A0ABS3UUI3_9ACTN</name>
<reference evidence="1 2" key="1">
    <citation type="submission" date="2021-03" db="EMBL/GenBank/DDBJ databases">
        <title>Actinoplanes flavus sp. nov., a novel actinomycete isolated from Coconut Palm rhizosphere soil.</title>
        <authorList>
            <person name="Luo X."/>
        </authorList>
    </citation>
    <scope>NUCLEOTIDE SEQUENCE [LARGE SCALE GENOMIC DNA]</scope>
    <source>
        <strain evidence="1 2">NEAU-H7</strain>
    </source>
</reference>
<dbReference type="Proteomes" id="UP000679690">
    <property type="component" value="Unassembled WGS sequence"/>
</dbReference>